<feature type="domain" description="Inosine/uridine-preferring nucleoside hydrolase" evidence="2">
    <location>
        <begin position="14"/>
        <end position="255"/>
    </location>
</feature>
<dbReference type="Pfam" id="PF01156">
    <property type="entry name" value="IU_nuc_hydro"/>
    <property type="match status" value="1"/>
</dbReference>
<reference evidence="3 4" key="1">
    <citation type="journal article" date="2012" name="Genome Biol.">
        <title>Genome and low-iron response of an oceanic diatom adapted to chronic iron limitation.</title>
        <authorList>
            <person name="Lommer M."/>
            <person name="Specht M."/>
            <person name="Roy A.S."/>
            <person name="Kraemer L."/>
            <person name="Andreson R."/>
            <person name="Gutowska M.A."/>
            <person name="Wolf J."/>
            <person name="Bergner S.V."/>
            <person name="Schilhabel M.B."/>
            <person name="Klostermeier U.C."/>
            <person name="Beiko R.G."/>
            <person name="Rosenstiel P."/>
            <person name="Hippler M."/>
            <person name="Laroche J."/>
        </authorList>
    </citation>
    <scope>NUCLEOTIDE SEQUENCE [LARGE SCALE GENOMIC DNA]</scope>
    <source>
        <strain evidence="3 4">CCMP1005</strain>
    </source>
</reference>
<dbReference type="AlphaFoldDB" id="K0R318"/>
<dbReference type="InterPro" id="IPR036452">
    <property type="entry name" value="Ribo_hydro-like"/>
</dbReference>
<sequence>MTSLRAARRDTRRLIVDTDLGLDDLVALAILRLQQCLGQNGDGGRECTNFCLHGVTLTPGISRAAPENAALLRRLLPPNTLVYIGKDTTKYRDEDKPAWWGRTAGQVSSFLESLPPATNEGGADETTNTSAEQFIAGNVDDPNVDILCMAPLSTVARALRLRRTRTAGGSSPGANFYVMGGVRADSKATKRGESTSPLGYDRNDSEGGGELGEFNFALDIEAAREVLSSVSAARIIPLEACTLVPNSLRSEPSLVTLPSMLNDVQQLPALHADGFDPATDELAAAQTILLELLREFGTKETQWDSISAAIYCNVFGSTDNCDGTESRIQKIDSGELELSELGALTFPGCGLVADGVMLDDNARSKNDRGSGCREALYVYPTFTTEDESRFFRYLLSLLNSG</sequence>
<protein>
    <recommendedName>
        <fullName evidence="2">Inosine/uridine-preferring nucleoside hydrolase domain-containing protein</fullName>
    </recommendedName>
</protein>
<evidence type="ECO:0000259" key="2">
    <source>
        <dbReference type="Pfam" id="PF01156"/>
    </source>
</evidence>
<name>K0R318_THAOC</name>
<evidence type="ECO:0000313" key="4">
    <source>
        <dbReference type="Proteomes" id="UP000266841"/>
    </source>
</evidence>
<organism evidence="3 4">
    <name type="scientific">Thalassiosira oceanica</name>
    <name type="common">Marine diatom</name>
    <dbReference type="NCBI Taxonomy" id="159749"/>
    <lineage>
        <taxon>Eukaryota</taxon>
        <taxon>Sar</taxon>
        <taxon>Stramenopiles</taxon>
        <taxon>Ochrophyta</taxon>
        <taxon>Bacillariophyta</taxon>
        <taxon>Coscinodiscophyceae</taxon>
        <taxon>Thalassiosirophycidae</taxon>
        <taxon>Thalassiosirales</taxon>
        <taxon>Thalassiosiraceae</taxon>
        <taxon>Thalassiosira</taxon>
    </lineage>
</organism>
<evidence type="ECO:0000256" key="1">
    <source>
        <dbReference type="ARBA" id="ARBA00009176"/>
    </source>
</evidence>
<accession>K0R318</accession>
<dbReference type="Proteomes" id="UP000266841">
    <property type="component" value="Unassembled WGS sequence"/>
</dbReference>
<comment type="caution">
    <text evidence="3">The sequence shown here is derived from an EMBL/GenBank/DDBJ whole genome shotgun (WGS) entry which is preliminary data.</text>
</comment>
<dbReference type="EMBL" id="AGNL01048328">
    <property type="protein sequence ID" value="EJK45694.1"/>
    <property type="molecule type" value="Genomic_DNA"/>
</dbReference>
<comment type="similarity">
    <text evidence="1">Belongs to the IUNH family.</text>
</comment>
<dbReference type="InterPro" id="IPR001910">
    <property type="entry name" value="Inosine/uridine_hydrolase_dom"/>
</dbReference>
<proteinExistence type="inferred from homology"/>
<dbReference type="SUPFAM" id="SSF53590">
    <property type="entry name" value="Nucleoside hydrolase"/>
    <property type="match status" value="1"/>
</dbReference>
<dbReference type="Gene3D" id="3.90.245.10">
    <property type="entry name" value="Ribonucleoside hydrolase-like"/>
    <property type="match status" value="1"/>
</dbReference>
<gene>
    <name evidence="3" type="ORF">THAOC_35683</name>
</gene>
<keyword evidence="4" id="KW-1185">Reference proteome</keyword>
<dbReference type="GO" id="GO:0016799">
    <property type="term" value="F:hydrolase activity, hydrolyzing N-glycosyl compounds"/>
    <property type="evidence" value="ECO:0007669"/>
    <property type="project" value="InterPro"/>
</dbReference>
<evidence type="ECO:0000313" key="3">
    <source>
        <dbReference type="EMBL" id="EJK45694.1"/>
    </source>
</evidence>